<dbReference type="PANTHER" id="PTHR37534:SF20">
    <property type="entry name" value="PRO1A C6 ZINK-FINGER PROTEIN"/>
    <property type="match status" value="1"/>
</dbReference>
<evidence type="ECO:0008006" key="5">
    <source>
        <dbReference type="Google" id="ProtNLM"/>
    </source>
</evidence>
<dbReference type="Proteomes" id="UP001140513">
    <property type="component" value="Unassembled WGS sequence"/>
</dbReference>
<protein>
    <recommendedName>
        <fullName evidence="5">Fungal-specific transcription factor domain-containing protein</fullName>
    </recommendedName>
</protein>
<comment type="caution">
    <text evidence="3">The sequence shown here is derived from an EMBL/GenBank/DDBJ whole genome shotgun (WGS) entry which is preliminary data.</text>
</comment>
<keyword evidence="2" id="KW-0539">Nucleus</keyword>
<comment type="subcellular location">
    <subcellularLocation>
        <location evidence="1">Nucleus</location>
    </subcellularLocation>
</comment>
<dbReference type="EMBL" id="JAPEUX010000004">
    <property type="protein sequence ID" value="KAJ4353770.1"/>
    <property type="molecule type" value="Genomic_DNA"/>
</dbReference>
<dbReference type="PANTHER" id="PTHR37534">
    <property type="entry name" value="TRANSCRIPTIONAL ACTIVATOR PROTEIN UGA3"/>
    <property type="match status" value="1"/>
</dbReference>
<gene>
    <name evidence="3" type="ORF">N0V89_005500</name>
</gene>
<dbReference type="Pfam" id="PF11951">
    <property type="entry name" value="Fungal_trans_2"/>
    <property type="match status" value="1"/>
</dbReference>
<proteinExistence type="predicted"/>
<dbReference type="InterPro" id="IPR021858">
    <property type="entry name" value="Fun_TF"/>
</dbReference>
<sequence>MMMSSPVVRQAVLCQSSFFFSLLTETSNDNLVWETVLTQTAEAFETLRKALQYIENADIAQHMHGTVRILASILQVQRFEIAVLSFDNCRAHLFAALALFEHLMRSSVPAIEDPKLQFQSVLDRLGPTSRLLPGLSIEVQSAEQAAFTFSTALLILDDIVASTILQEPPRLYEYHRALLYATTDSPPVVDVESVIGCQNVVLLQIGEASNLDTWKQQRKRAGNLDVMELVRRAMSIKDALENHLGSLTSISANTSWRTGTLLDQTCALADGDQRLFVTRIWGHAALLFLSVVVSGWQPANTEVQHHVGALLDLLDLQKHPPALLRSVAWPFCVAGCLAMPSQEARFRAHMQALGRTSIFGALRKASKIMEDVWRSRDSEDRSNRDLATFFRTEGDLVLLV</sequence>
<name>A0A9W8XKW0_9PLEO</name>
<organism evidence="3 4">
    <name type="scientific">Didymosphaeria variabile</name>
    <dbReference type="NCBI Taxonomy" id="1932322"/>
    <lineage>
        <taxon>Eukaryota</taxon>
        <taxon>Fungi</taxon>
        <taxon>Dikarya</taxon>
        <taxon>Ascomycota</taxon>
        <taxon>Pezizomycotina</taxon>
        <taxon>Dothideomycetes</taxon>
        <taxon>Pleosporomycetidae</taxon>
        <taxon>Pleosporales</taxon>
        <taxon>Massarineae</taxon>
        <taxon>Didymosphaeriaceae</taxon>
        <taxon>Didymosphaeria</taxon>
    </lineage>
</organism>
<evidence type="ECO:0000256" key="2">
    <source>
        <dbReference type="ARBA" id="ARBA00023242"/>
    </source>
</evidence>
<keyword evidence="4" id="KW-1185">Reference proteome</keyword>
<dbReference type="AlphaFoldDB" id="A0A9W8XKW0"/>
<dbReference type="OrthoDB" id="5213892at2759"/>
<evidence type="ECO:0000313" key="3">
    <source>
        <dbReference type="EMBL" id="KAJ4353770.1"/>
    </source>
</evidence>
<evidence type="ECO:0000256" key="1">
    <source>
        <dbReference type="ARBA" id="ARBA00004123"/>
    </source>
</evidence>
<dbReference type="GO" id="GO:0005634">
    <property type="term" value="C:nucleus"/>
    <property type="evidence" value="ECO:0007669"/>
    <property type="project" value="UniProtKB-SubCell"/>
</dbReference>
<dbReference type="GeneID" id="80909030"/>
<reference evidence="3" key="1">
    <citation type="submission" date="2022-10" db="EMBL/GenBank/DDBJ databases">
        <title>Tapping the CABI collections for fungal endophytes: first genome assemblies for Collariella, Neodidymelliopsis, Ascochyta clinopodiicola, Didymella pomorum, Didymosphaeria variabile, Neocosmospora piperis and Neocucurbitaria cava.</title>
        <authorList>
            <person name="Hill R."/>
        </authorList>
    </citation>
    <scope>NUCLEOTIDE SEQUENCE</scope>
    <source>
        <strain evidence="3">IMI 356815</strain>
    </source>
</reference>
<dbReference type="RefSeq" id="XP_056071544.1">
    <property type="nucleotide sequence ID" value="XM_056214277.1"/>
</dbReference>
<evidence type="ECO:0000313" key="4">
    <source>
        <dbReference type="Proteomes" id="UP001140513"/>
    </source>
</evidence>
<accession>A0A9W8XKW0</accession>